<proteinExistence type="predicted"/>
<keyword evidence="5 6" id="KW-0067">ATP-binding</keyword>
<accession>A0ABP0TKD6</accession>
<name>A0ABP0TKD6_9BRYO</name>
<dbReference type="InterPro" id="IPR017441">
    <property type="entry name" value="Protein_kinase_ATP_BS"/>
</dbReference>
<evidence type="ECO:0000256" key="5">
    <source>
        <dbReference type="ARBA" id="ARBA00022840"/>
    </source>
</evidence>
<feature type="compositionally biased region" description="Polar residues" evidence="7">
    <location>
        <begin position="523"/>
        <end position="540"/>
    </location>
</feature>
<keyword evidence="1" id="KW-0723">Serine/threonine-protein kinase</keyword>
<keyword evidence="11" id="KW-1185">Reference proteome</keyword>
<feature type="region of interest" description="Disordered" evidence="7">
    <location>
        <begin position="487"/>
        <end position="567"/>
    </location>
</feature>
<gene>
    <name evidence="10" type="ORF">CSSPTR1EN2_LOCUS4640</name>
</gene>
<dbReference type="InterPro" id="IPR000719">
    <property type="entry name" value="Prot_kinase_dom"/>
</dbReference>
<evidence type="ECO:0000256" key="8">
    <source>
        <dbReference type="SAM" id="Phobius"/>
    </source>
</evidence>
<evidence type="ECO:0000313" key="11">
    <source>
        <dbReference type="Proteomes" id="UP001497512"/>
    </source>
</evidence>
<keyword evidence="8" id="KW-0812">Transmembrane</keyword>
<feature type="binding site" evidence="6">
    <location>
        <position position="205"/>
    </location>
    <ligand>
        <name>ATP</name>
        <dbReference type="ChEBI" id="CHEBI:30616"/>
    </ligand>
</feature>
<keyword evidence="8" id="KW-0472">Membrane</keyword>
<dbReference type="Proteomes" id="UP001497512">
    <property type="component" value="Chromosome 12"/>
</dbReference>
<dbReference type="PROSITE" id="PS50011">
    <property type="entry name" value="PROTEIN_KINASE_DOM"/>
    <property type="match status" value="1"/>
</dbReference>
<dbReference type="Gene3D" id="3.30.200.20">
    <property type="entry name" value="Phosphorylase Kinase, domain 1"/>
    <property type="match status" value="1"/>
</dbReference>
<dbReference type="EMBL" id="OZ019904">
    <property type="protein sequence ID" value="CAK9198845.1"/>
    <property type="molecule type" value="Genomic_DNA"/>
</dbReference>
<feature type="compositionally biased region" description="Polar residues" evidence="7">
    <location>
        <begin position="555"/>
        <end position="567"/>
    </location>
</feature>
<keyword evidence="2" id="KW-0808">Transferase</keyword>
<evidence type="ECO:0000256" key="1">
    <source>
        <dbReference type="ARBA" id="ARBA00022527"/>
    </source>
</evidence>
<feature type="domain" description="Protein kinase" evidence="9">
    <location>
        <begin position="177"/>
        <end position="452"/>
    </location>
</feature>
<dbReference type="SUPFAM" id="SSF56112">
    <property type="entry name" value="Protein kinase-like (PK-like)"/>
    <property type="match status" value="1"/>
</dbReference>
<evidence type="ECO:0000256" key="3">
    <source>
        <dbReference type="ARBA" id="ARBA00022741"/>
    </source>
</evidence>
<evidence type="ECO:0000259" key="9">
    <source>
        <dbReference type="PROSITE" id="PS50011"/>
    </source>
</evidence>
<dbReference type="CDD" id="cd14066">
    <property type="entry name" value="STKc_IRAK"/>
    <property type="match status" value="1"/>
</dbReference>
<dbReference type="PROSITE" id="PS00107">
    <property type="entry name" value="PROTEIN_KINASE_ATP"/>
    <property type="match status" value="1"/>
</dbReference>
<dbReference type="InterPro" id="IPR001245">
    <property type="entry name" value="Ser-Thr/Tyr_kinase_cat_dom"/>
</dbReference>
<keyword evidence="8" id="KW-1133">Transmembrane helix</keyword>
<dbReference type="Gene3D" id="1.10.510.10">
    <property type="entry name" value="Transferase(Phosphotransferase) domain 1"/>
    <property type="match status" value="1"/>
</dbReference>
<feature type="region of interest" description="Disordered" evidence="7">
    <location>
        <begin position="58"/>
        <end position="77"/>
    </location>
</feature>
<dbReference type="PANTHER" id="PTHR47989">
    <property type="entry name" value="OS01G0750732 PROTEIN"/>
    <property type="match status" value="1"/>
</dbReference>
<keyword evidence="3 6" id="KW-0547">Nucleotide-binding</keyword>
<dbReference type="InterPro" id="IPR008271">
    <property type="entry name" value="Ser/Thr_kinase_AS"/>
</dbReference>
<feature type="compositionally biased region" description="Basic and acidic residues" evidence="7">
    <location>
        <begin position="509"/>
        <end position="519"/>
    </location>
</feature>
<protein>
    <recommendedName>
        <fullName evidence="9">Protein kinase domain-containing protein</fullName>
    </recommendedName>
</protein>
<dbReference type="PROSITE" id="PS00108">
    <property type="entry name" value="PROTEIN_KINASE_ST"/>
    <property type="match status" value="1"/>
</dbReference>
<dbReference type="InterPro" id="IPR011009">
    <property type="entry name" value="Kinase-like_dom_sf"/>
</dbReference>
<evidence type="ECO:0000256" key="6">
    <source>
        <dbReference type="PROSITE-ProRule" id="PRU10141"/>
    </source>
</evidence>
<keyword evidence="4" id="KW-0418">Kinase</keyword>
<evidence type="ECO:0000256" key="7">
    <source>
        <dbReference type="SAM" id="MobiDB-lite"/>
    </source>
</evidence>
<sequence>MVIQRMREAGLKIMVPGSSSSIKRRSKRRNYIAFWLLCASPLFITALVQASTLQQRDIADGPNTTPTISEGKGRKSGGGLKPQVWAPVMSAAILVLLAMAGLAFYLIQKWCLHNSSLSFWYGGDDSSTFGQGLVANGQGGYASSKSRSPVQNAKLPHHGPPVKIFTLEELSTAAANFSADALIGRGGFGAVYIGKLSDGTPVAVKRLSGLSMQGEAEFRTEVGMIAHQLYSPHLVRLLGYSSQGDERILCYELMTRGSLLDYLKDGTYTIPLAVLDWRTRIQIARDAAAGLRFLHESDPPVVHRDVKPNNILLDECYNAKVADFGLSKLYPDSRSSHVTTRVVGTFGYLAPDYSITGRLTVKSDVYSFGVVLLEIFSGRSSTVSDEENKEPFLVPWAKPLLNDKKRVMEVVDPVLEGAHPAKGAEMVGSLISSCLQLDPDRRPNMNTVHNILSLVYDIPFNSVKAKLQREALLSKKHSFQVVQQIQSSSASSSGLNNPQFSIPRGKSSILRDRDTKTYEEMEQQPSSVVTVQASPSISETFRQHRRTVSFELDEQQQQTSSARQHSA</sequence>
<reference evidence="10" key="1">
    <citation type="submission" date="2024-02" db="EMBL/GenBank/DDBJ databases">
        <authorList>
            <consortium name="ELIXIR-Norway"/>
            <consortium name="Elixir Norway"/>
        </authorList>
    </citation>
    <scope>NUCLEOTIDE SEQUENCE</scope>
</reference>
<dbReference type="Pfam" id="PF07714">
    <property type="entry name" value="PK_Tyr_Ser-Thr"/>
    <property type="match status" value="1"/>
</dbReference>
<dbReference type="SMART" id="SM00220">
    <property type="entry name" value="S_TKc"/>
    <property type="match status" value="1"/>
</dbReference>
<feature type="transmembrane region" description="Helical" evidence="8">
    <location>
        <begin position="84"/>
        <end position="107"/>
    </location>
</feature>
<evidence type="ECO:0000256" key="2">
    <source>
        <dbReference type="ARBA" id="ARBA00022679"/>
    </source>
</evidence>
<evidence type="ECO:0000313" key="10">
    <source>
        <dbReference type="EMBL" id="CAK9198845.1"/>
    </source>
</evidence>
<dbReference type="PANTHER" id="PTHR47989:SF22">
    <property type="entry name" value="SERINE_THREONINE-PROTEIN KINASE-LIKE PROTEIN CCR1"/>
    <property type="match status" value="1"/>
</dbReference>
<evidence type="ECO:0000256" key="4">
    <source>
        <dbReference type="ARBA" id="ARBA00022777"/>
    </source>
</evidence>
<organism evidence="10 11">
    <name type="scientific">Sphagnum troendelagicum</name>
    <dbReference type="NCBI Taxonomy" id="128251"/>
    <lineage>
        <taxon>Eukaryota</taxon>
        <taxon>Viridiplantae</taxon>
        <taxon>Streptophyta</taxon>
        <taxon>Embryophyta</taxon>
        <taxon>Bryophyta</taxon>
        <taxon>Sphagnophytina</taxon>
        <taxon>Sphagnopsida</taxon>
        <taxon>Sphagnales</taxon>
        <taxon>Sphagnaceae</taxon>
        <taxon>Sphagnum</taxon>
    </lineage>
</organism>